<dbReference type="AlphaFoldDB" id="A0AAD7ZNL6"/>
<reference evidence="1" key="2">
    <citation type="submission" date="2023-05" db="EMBL/GenBank/DDBJ databases">
        <authorList>
            <person name="Fouks B."/>
        </authorList>
    </citation>
    <scope>NUCLEOTIDE SEQUENCE</scope>
    <source>
        <strain evidence="1">Stay&amp;Tobe</strain>
        <tissue evidence="1">Testes</tissue>
    </source>
</reference>
<feature type="non-terminal residue" evidence="1">
    <location>
        <position position="1"/>
    </location>
</feature>
<proteinExistence type="predicted"/>
<protein>
    <submittedName>
        <fullName evidence="1">Uncharacterized protein</fullName>
    </submittedName>
</protein>
<reference evidence="1" key="1">
    <citation type="journal article" date="2023" name="IScience">
        <title>Live-bearing cockroach genome reveals convergent evolutionary mechanisms linked to viviparity in insects and beyond.</title>
        <authorList>
            <person name="Fouks B."/>
            <person name="Harrison M.C."/>
            <person name="Mikhailova A.A."/>
            <person name="Marchal E."/>
            <person name="English S."/>
            <person name="Carruthers M."/>
            <person name="Jennings E.C."/>
            <person name="Chiamaka E.L."/>
            <person name="Frigard R.A."/>
            <person name="Pippel M."/>
            <person name="Attardo G.M."/>
            <person name="Benoit J.B."/>
            <person name="Bornberg-Bauer E."/>
            <person name="Tobe S.S."/>
        </authorList>
    </citation>
    <scope>NUCLEOTIDE SEQUENCE</scope>
    <source>
        <strain evidence="1">Stay&amp;Tobe</strain>
    </source>
</reference>
<accession>A0AAD7ZNL6</accession>
<dbReference type="EMBL" id="JASPKZ010007487">
    <property type="protein sequence ID" value="KAJ9583985.1"/>
    <property type="molecule type" value="Genomic_DNA"/>
</dbReference>
<feature type="non-terminal residue" evidence="1">
    <location>
        <position position="56"/>
    </location>
</feature>
<comment type="caution">
    <text evidence="1">The sequence shown here is derived from an EMBL/GenBank/DDBJ whole genome shotgun (WGS) entry which is preliminary data.</text>
</comment>
<evidence type="ECO:0000313" key="1">
    <source>
        <dbReference type="EMBL" id="KAJ9583985.1"/>
    </source>
</evidence>
<gene>
    <name evidence="1" type="ORF">L9F63_021677</name>
</gene>
<keyword evidence="2" id="KW-1185">Reference proteome</keyword>
<evidence type="ECO:0000313" key="2">
    <source>
        <dbReference type="Proteomes" id="UP001233999"/>
    </source>
</evidence>
<organism evidence="1 2">
    <name type="scientific">Diploptera punctata</name>
    <name type="common">Pacific beetle cockroach</name>
    <dbReference type="NCBI Taxonomy" id="6984"/>
    <lineage>
        <taxon>Eukaryota</taxon>
        <taxon>Metazoa</taxon>
        <taxon>Ecdysozoa</taxon>
        <taxon>Arthropoda</taxon>
        <taxon>Hexapoda</taxon>
        <taxon>Insecta</taxon>
        <taxon>Pterygota</taxon>
        <taxon>Neoptera</taxon>
        <taxon>Polyneoptera</taxon>
        <taxon>Dictyoptera</taxon>
        <taxon>Blattodea</taxon>
        <taxon>Blaberoidea</taxon>
        <taxon>Blaberidae</taxon>
        <taxon>Diplopterinae</taxon>
        <taxon>Diploptera</taxon>
    </lineage>
</organism>
<sequence length="56" mass="6338">LSKYILLTQKSIHAIIIVSYLTRYLKIIAQDRNLSFIQDTKITDVALLLGILAIAH</sequence>
<name>A0AAD7ZNL6_DIPPU</name>
<dbReference type="Proteomes" id="UP001233999">
    <property type="component" value="Unassembled WGS sequence"/>
</dbReference>